<dbReference type="CDD" id="cd20267">
    <property type="entry name" value="Complex1_LYR_LYRM7"/>
    <property type="match status" value="1"/>
</dbReference>
<feature type="domain" description="Complex 1 LYR protein" evidence="2">
    <location>
        <begin position="26"/>
        <end position="84"/>
    </location>
</feature>
<feature type="region of interest" description="Disordered" evidence="1">
    <location>
        <begin position="107"/>
        <end position="128"/>
    </location>
</feature>
<proteinExistence type="predicted"/>
<evidence type="ECO:0000256" key="1">
    <source>
        <dbReference type="SAM" id="MobiDB-lite"/>
    </source>
</evidence>
<evidence type="ECO:0000259" key="2">
    <source>
        <dbReference type="Pfam" id="PF05347"/>
    </source>
</evidence>
<evidence type="ECO:0000313" key="4">
    <source>
        <dbReference type="Proteomes" id="UP001530400"/>
    </source>
</evidence>
<comment type="caution">
    <text evidence="3">The sequence shown here is derived from an EMBL/GenBank/DDBJ whole genome shotgun (WGS) entry which is preliminary data.</text>
</comment>
<name>A0ABD3NSI7_9STRA</name>
<sequence length="128" mass="14373">MPPTIITPSTTTAAAKHLTSAVTKSEALSLYREILRTAKAFHWCDEQNIPWNTKLKAEARKEFESSREEKDPLIIARLLVTGRECVREVQRKFNEADRKCWERIQRDVNRGAGGGGTGDGGDGRDGFR</sequence>
<dbReference type="Proteomes" id="UP001530400">
    <property type="component" value="Unassembled WGS sequence"/>
</dbReference>
<gene>
    <name evidence="3" type="ORF">ACHAWO_002894</name>
</gene>
<dbReference type="AlphaFoldDB" id="A0ABD3NSI7"/>
<feature type="compositionally biased region" description="Gly residues" evidence="1">
    <location>
        <begin position="111"/>
        <end position="120"/>
    </location>
</feature>
<dbReference type="PANTHER" id="PTHR47484">
    <property type="entry name" value="COMPLEX 1 PROTEIN CONTAINING PROTEIN, EXPRESSED"/>
    <property type="match status" value="1"/>
</dbReference>
<keyword evidence="4" id="KW-1185">Reference proteome</keyword>
<dbReference type="InterPro" id="IPR008011">
    <property type="entry name" value="Complex1_LYR_dom"/>
</dbReference>
<dbReference type="PANTHER" id="PTHR47484:SF1">
    <property type="entry name" value="COMPLEX 1 PROTEIN CONTAINING PROTEIN, EXPRESSED"/>
    <property type="match status" value="1"/>
</dbReference>
<dbReference type="Pfam" id="PF05347">
    <property type="entry name" value="Complex1_LYR"/>
    <property type="match status" value="1"/>
</dbReference>
<dbReference type="EMBL" id="JALLPJ020000988">
    <property type="protein sequence ID" value="KAL3778394.1"/>
    <property type="molecule type" value="Genomic_DNA"/>
</dbReference>
<reference evidence="3 4" key="1">
    <citation type="submission" date="2024-10" db="EMBL/GenBank/DDBJ databases">
        <title>Updated reference genomes for cyclostephanoid diatoms.</title>
        <authorList>
            <person name="Roberts W.R."/>
            <person name="Alverson A.J."/>
        </authorList>
    </citation>
    <scope>NUCLEOTIDE SEQUENCE [LARGE SCALE GENOMIC DNA]</scope>
    <source>
        <strain evidence="3 4">AJA010-31</strain>
    </source>
</reference>
<organism evidence="3 4">
    <name type="scientific">Cyclotella atomus</name>
    <dbReference type="NCBI Taxonomy" id="382360"/>
    <lineage>
        <taxon>Eukaryota</taxon>
        <taxon>Sar</taxon>
        <taxon>Stramenopiles</taxon>
        <taxon>Ochrophyta</taxon>
        <taxon>Bacillariophyta</taxon>
        <taxon>Coscinodiscophyceae</taxon>
        <taxon>Thalassiosirophycidae</taxon>
        <taxon>Stephanodiscales</taxon>
        <taxon>Stephanodiscaceae</taxon>
        <taxon>Cyclotella</taxon>
    </lineage>
</organism>
<accession>A0ABD3NSI7</accession>
<protein>
    <recommendedName>
        <fullName evidence="2">Complex 1 LYR protein domain-containing protein</fullName>
    </recommendedName>
</protein>
<evidence type="ECO:0000313" key="3">
    <source>
        <dbReference type="EMBL" id="KAL3778394.1"/>
    </source>
</evidence>
<dbReference type="InterPro" id="IPR045298">
    <property type="entry name" value="Complex1_LYR_LYRM7"/>
</dbReference>